<proteinExistence type="predicted"/>
<keyword evidence="4" id="KW-1185">Reference proteome</keyword>
<comment type="caution">
    <text evidence="3">The sequence shown here is derived from an EMBL/GenBank/DDBJ whole genome shotgun (WGS) entry which is preliminary data.</text>
</comment>
<dbReference type="OrthoDB" id="5413280at2759"/>
<name>A0A553I0T5_9PEZI</name>
<sequence length="388" mass="44185">MPARPFFIHPYAQDQGSHGVSAVLREHPLAAEAVFLMGSRRVPERRPRPTPVMREMMAETKVTLATHQLGNQIKESRWFWSRFRDEYLSEVKSIKLYAGVDILQQIWRKKVASYDKYKRGSKEDYQQFDIEAMKLESCLNHLDETTQLLAEAWSSDYSTEYDSRQHHLAKVRTAGNLVVDLSKRAVRNESACKDLLEELAELEKLINAKSSTANMLHNYDNRQSQDSTRSGKGKAERSNSNRPDGGDMNNQTEHDPKGWQESNEQESYNCDSHKLHDDSPIGTILNHRLLADMRGREGPASLMPIIGVISREVLTDRPVEIPAQGEAQVRLKRTPNFSRAGKCSLRAEAHKTGELLRLAQLICLQPGNTALMGTMLEEGKEEEERWES</sequence>
<dbReference type="EMBL" id="VFLP01000026">
    <property type="protein sequence ID" value="TRX93820.1"/>
    <property type="molecule type" value="Genomic_DNA"/>
</dbReference>
<evidence type="ECO:0000313" key="3">
    <source>
        <dbReference type="EMBL" id="TRX93820.1"/>
    </source>
</evidence>
<dbReference type="Proteomes" id="UP000319160">
    <property type="component" value="Unassembled WGS sequence"/>
</dbReference>
<gene>
    <name evidence="3" type="ORF">FHL15_005202</name>
</gene>
<feature type="compositionally biased region" description="Polar residues" evidence="2">
    <location>
        <begin position="260"/>
        <end position="270"/>
    </location>
</feature>
<accession>A0A553I0T5</accession>
<evidence type="ECO:0000256" key="1">
    <source>
        <dbReference type="SAM" id="Coils"/>
    </source>
</evidence>
<feature type="compositionally biased region" description="Polar residues" evidence="2">
    <location>
        <begin position="214"/>
        <end position="230"/>
    </location>
</feature>
<keyword evidence="1" id="KW-0175">Coiled coil</keyword>
<evidence type="ECO:0000256" key="2">
    <source>
        <dbReference type="SAM" id="MobiDB-lite"/>
    </source>
</evidence>
<reference evidence="4" key="1">
    <citation type="submission" date="2019-06" db="EMBL/GenBank/DDBJ databases">
        <title>Draft genome sequence of the griseofulvin-producing fungus Xylaria cubensis strain G536.</title>
        <authorList>
            <person name="Mead M.E."/>
            <person name="Raja H.A."/>
            <person name="Steenwyk J.L."/>
            <person name="Knowles S.L."/>
            <person name="Oberlies N.H."/>
            <person name="Rokas A."/>
        </authorList>
    </citation>
    <scope>NUCLEOTIDE SEQUENCE [LARGE SCALE GENOMIC DNA]</scope>
    <source>
        <strain evidence="4">G536</strain>
    </source>
</reference>
<feature type="region of interest" description="Disordered" evidence="2">
    <location>
        <begin position="214"/>
        <end position="277"/>
    </location>
</feature>
<protein>
    <submittedName>
        <fullName evidence="3">Uncharacterized protein</fullName>
    </submittedName>
</protein>
<organism evidence="3 4">
    <name type="scientific">Xylaria flabelliformis</name>
    <dbReference type="NCBI Taxonomy" id="2512241"/>
    <lineage>
        <taxon>Eukaryota</taxon>
        <taxon>Fungi</taxon>
        <taxon>Dikarya</taxon>
        <taxon>Ascomycota</taxon>
        <taxon>Pezizomycotina</taxon>
        <taxon>Sordariomycetes</taxon>
        <taxon>Xylariomycetidae</taxon>
        <taxon>Xylariales</taxon>
        <taxon>Xylariaceae</taxon>
        <taxon>Xylaria</taxon>
    </lineage>
</organism>
<dbReference type="AlphaFoldDB" id="A0A553I0T5"/>
<feature type="coiled-coil region" evidence="1">
    <location>
        <begin position="185"/>
        <end position="212"/>
    </location>
</feature>
<dbReference type="STRING" id="2512241.A0A553I0T5"/>
<evidence type="ECO:0000313" key="4">
    <source>
        <dbReference type="Proteomes" id="UP000319160"/>
    </source>
</evidence>